<dbReference type="OrthoDB" id="5792673at2759"/>
<evidence type="ECO:0000256" key="1">
    <source>
        <dbReference type="ARBA" id="ARBA00004123"/>
    </source>
</evidence>
<dbReference type="Proteomes" id="UP000274131">
    <property type="component" value="Unassembled WGS sequence"/>
</dbReference>
<dbReference type="AlphaFoldDB" id="A0A0N4V556"/>
<dbReference type="STRING" id="51028.A0A0N4V556"/>
<dbReference type="PANTHER" id="PTHR46024">
    <property type="entry name" value="HISTONE-LYSINE N-METHYLTRANSFERASE EGGLESS"/>
    <property type="match status" value="1"/>
</dbReference>
<evidence type="ECO:0000259" key="9">
    <source>
        <dbReference type="PROSITE" id="PS50867"/>
    </source>
</evidence>
<dbReference type="InterPro" id="IPR051516">
    <property type="entry name" value="SETDB_methyltransferase"/>
</dbReference>
<feature type="domain" description="Pre-SET" evidence="9">
    <location>
        <begin position="213"/>
        <end position="286"/>
    </location>
</feature>
<evidence type="ECO:0000313" key="13">
    <source>
        <dbReference type="WBParaSite" id="EVEC_0000533801-mRNA-1"/>
    </source>
</evidence>
<evidence type="ECO:0000256" key="6">
    <source>
        <dbReference type="ARBA" id="ARBA00022691"/>
    </source>
</evidence>
<evidence type="ECO:0000256" key="7">
    <source>
        <dbReference type="ARBA" id="ARBA00023242"/>
    </source>
</evidence>
<dbReference type="SMART" id="SM00468">
    <property type="entry name" value="PreSET"/>
    <property type="match status" value="1"/>
</dbReference>
<dbReference type="Pfam" id="PF00856">
    <property type="entry name" value="SET"/>
    <property type="match status" value="1"/>
</dbReference>
<evidence type="ECO:0000256" key="2">
    <source>
        <dbReference type="ARBA" id="ARBA00004286"/>
    </source>
</evidence>
<dbReference type="InterPro" id="IPR001214">
    <property type="entry name" value="SET_dom"/>
</dbReference>
<dbReference type="GO" id="GO:0005634">
    <property type="term" value="C:nucleus"/>
    <property type="evidence" value="ECO:0007669"/>
    <property type="project" value="UniProtKB-SubCell"/>
</dbReference>
<dbReference type="InterPro" id="IPR007728">
    <property type="entry name" value="Pre-SET_dom"/>
</dbReference>
<protein>
    <submittedName>
        <fullName evidence="13">Histone-lysine N-methyltransferase</fullName>
    </submittedName>
</protein>
<keyword evidence="7" id="KW-0539">Nucleus</keyword>
<name>A0A0N4V556_ENTVE</name>
<sequence>MSLNAKKTRKRMVQFLVRQELFFRKRIGESRQQEKAVFKVVSLPIENHGQCSPKCVQDVDKDPYSGINRKMFENYSPFAYPLLTGWSRMVQKFFLSYGRAATQLVIAYRSPCDIILNQLSVPIETCFPLFQEVKSFLTIDTFSFESSLRPRARYSSSREHRIMDDYAGGKEALCIPVVNEVDFEHPKKIEYATKRHPFDSATDLSTIKPSFCSGCSCNDDCSDGSKCECRQLTRGENLRLAKSIQTPVYGRIPRLELGTFLSGIYECNDNCHCNKRQCYNRVVQQGIRIPIELFKTKCRGWGVRTLVDVPSGTFICNYIGVVLTDNQSVVIFNSSGFCFIAISFPLLECEALAFFCEEKGRISLSLFQVGDTYFADVDFVQNVESEKRNAGVDLEDDDYCSGSEENRNRRFDMIKYMERFGKTSLFTVDALERGNIGRFFNHSCSPNMRTICVFVDTHDFRLPWVSFFTTRSVKAGEELCWDYGYAEGTVVGKSLRCLCGSRKCRKRLL</sequence>
<evidence type="ECO:0000259" key="8">
    <source>
        <dbReference type="PROSITE" id="PS50280"/>
    </source>
</evidence>
<feature type="domain" description="SET" evidence="8">
    <location>
        <begin position="289"/>
        <end position="484"/>
    </location>
</feature>
<dbReference type="WBParaSite" id="EVEC_0000533801-mRNA-1">
    <property type="protein sequence ID" value="EVEC_0000533801-mRNA-1"/>
    <property type="gene ID" value="EVEC_0000533801"/>
</dbReference>
<dbReference type="GO" id="GO:0046974">
    <property type="term" value="F:histone H3K9 methyltransferase activity"/>
    <property type="evidence" value="ECO:0007669"/>
    <property type="project" value="TreeGrafter"/>
</dbReference>
<evidence type="ECO:0000259" key="10">
    <source>
        <dbReference type="PROSITE" id="PS50868"/>
    </source>
</evidence>
<evidence type="ECO:0000313" key="12">
    <source>
        <dbReference type="Proteomes" id="UP000274131"/>
    </source>
</evidence>
<evidence type="ECO:0000256" key="5">
    <source>
        <dbReference type="ARBA" id="ARBA00022679"/>
    </source>
</evidence>
<keyword evidence="4" id="KW-0489">Methyltransferase</keyword>
<keyword evidence="6" id="KW-0949">S-adenosyl-L-methionine</keyword>
<dbReference type="Gene3D" id="2.170.270.10">
    <property type="entry name" value="SET domain"/>
    <property type="match status" value="1"/>
</dbReference>
<dbReference type="PANTHER" id="PTHR46024:SF1">
    <property type="entry name" value="HISTONE-LYSINE N-METHYLTRANSFERASE EGGLESS"/>
    <property type="match status" value="1"/>
</dbReference>
<reference evidence="13" key="1">
    <citation type="submission" date="2017-02" db="UniProtKB">
        <authorList>
            <consortium name="WormBaseParasite"/>
        </authorList>
    </citation>
    <scope>IDENTIFICATION</scope>
</reference>
<dbReference type="PROSITE" id="PS50867">
    <property type="entry name" value="PRE_SET"/>
    <property type="match status" value="1"/>
</dbReference>
<dbReference type="GO" id="GO:0008270">
    <property type="term" value="F:zinc ion binding"/>
    <property type="evidence" value="ECO:0007669"/>
    <property type="project" value="InterPro"/>
</dbReference>
<dbReference type="EMBL" id="UXUI01008015">
    <property type="protein sequence ID" value="VDD90218.1"/>
    <property type="molecule type" value="Genomic_DNA"/>
</dbReference>
<keyword evidence="12" id="KW-1185">Reference proteome</keyword>
<dbReference type="InterPro" id="IPR003616">
    <property type="entry name" value="Post-SET_dom"/>
</dbReference>
<dbReference type="GO" id="GO:0005694">
    <property type="term" value="C:chromosome"/>
    <property type="evidence" value="ECO:0007669"/>
    <property type="project" value="UniProtKB-SubCell"/>
</dbReference>
<reference evidence="11 12" key="2">
    <citation type="submission" date="2018-10" db="EMBL/GenBank/DDBJ databases">
        <authorList>
            <consortium name="Pathogen Informatics"/>
        </authorList>
    </citation>
    <scope>NUCLEOTIDE SEQUENCE [LARGE SCALE GENOMIC DNA]</scope>
</reference>
<dbReference type="GO" id="GO:0070828">
    <property type="term" value="P:heterochromatin organization"/>
    <property type="evidence" value="ECO:0007669"/>
    <property type="project" value="TreeGrafter"/>
</dbReference>
<dbReference type="Pfam" id="PF05033">
    <property type="entry name" value="Pre-SET"/>
    <property type="match status" value="1"/>
</dbReference>
<evidence type="ECO:0000256" key="4">
    <source>
        <dbReference type="ARBA" id="ARBA00022603"/>
    </source>
</evidence>
<dbReference type="InterPro" id="IPR046341">
    <property type="entry name" value="SET_dom_sf"/>
</dbReference>
<organism evidence="13">
    <name type="scientific">Enterobius vermicularis</name>
    <name type="common">Human pinworm</name>
    <dbReference type="NCBI Taxonomy" id="51028"/>
    <lineage>
        <taxon>Eukaryota</taxon>
        <taxon>Metazoa</taxon>
        <taxon>Ecdysozoa</taxon>
        <taxon>Nematoda</taxon>
        <taxon>Chromadorea</taxon>
        <taxon>Rhabditida</taxon>
        <taxon>Spirurina</taxon>
        <taxon>Oxyuridomorpha</taxon>
        <taxon>Oxyuroidea</taxon>
        <taxon>Oxyuridae</taxon>
        <taxon>Enterobius</taxon>
    </lineage>
</organism>
<feature type="domain" description="Post-SET" evidence="10">
    <location>
        <begin position="493"/>
        <end position="509"/>
    </location>
</feature>
<proteinExistence type="predicted"/>
<comment type="subcellular location">
    <subcellularLocation>
        <location evidence="2">Chromosome</location>
    </subcellularLocation>
    <subcellularLocation>
        <location evidence="1">Nucleus</location>
    </subcellularLocation>
</comment>
<dbReference type="PROSITE" id="PS50868">
    <property type="entry name" value="POST_SET"/>
    <property type="match status" value="1"/>
</dbReference>
<dbReference type="GO" id="GO:0010629">
    <property type="term" value="P:negative regulation of gene expression"/>
    <property type="evidence" value="ECO:0007669"/>
    <property type="project" value="TreeGrafter"/>
</dbReference>
<gene>
    <name evidence="11" type="ORF">EVEC_LOCUS4969</name>
</gene>
<dbReference type="PROSITE" id="PS50280">
    <property type="entry name" value="SET"/>
    <property type="match status" value="1"/>
</dbReference>
<evidence type="ECO:0000313" key="11">
    <source>
        <dbReference type="EMBL" id="VDD90218.1"/>
    </source>
</evidence>
<dbReference type="SMART" id="SM00317">
    <property type="entry name" value="SET"/>
    <property type="match status" value="1"/>
</dbReference>
<dbReference type="SUPFAM" id="SSF82199">
    <property type="entry name" value="SET domain"/>
    <property type="match status" value="1"/>
</dbReference>
<keyword evidence="5" id="KW-0808">Transferase</keyword>
<evidence type="ECO:0000256" key="3">
    <source>
        <dbReference type="ARBA" id="ARBA00022454"/>
    </source>
</evidence>
<dbReference type="GO" id="GO:0032259">
    <property type="term" value="P:methylation"/>
    <property type="evidence" value="ECO:0007669"/>
    <property type="project" value="UniProtKB-KW"/>
</dbReference>
<accession>A0A0N4V556</accession>
<keyword evidence="3" id="KW-0158">Chromosome</keyword>